<dbReference type="GeneID" id="60322294"/>
<sequence>MLKTILKAIADEGVTLKLSTNMGGAVLTVDRDDDGTVHAKLKVIPAAQPARTAVDQ</sequence>
<dbReference type="Proteomes" id="UP000240226">
    <property type="component" value="Segment"/>
</dbReference>
<organism evidence="1 2">
    <name type="scientific">Mycobacterium phage Paola</name>
    <dbReference type="NCBI Taxonomy" id="2094139"/>
    <lineage>
        <taxon>Viruses</taxon>
        <taxon>Duplodnaviria</taxon>
        <taxon>Heunggongvirae</taxon>
        <taxon>Uroviricota</taxon>
        <taxon>Caudoviricetes</taxon>
        <taxon>Weiservirinae</taxon>
        <taxon>Kratiovirus</taxon>
        <taxon>Kratiovirus paola</taxon>
    </lineage>
</organism>
<keyword evidence="2" id="KW-1185">Reference proteome</keyword>
<gene>
    <name evidence="1" type="primary">68</name>
    <name evidence="1" type="ORF">SEA_PAOLA_68</name>
</gene>
<evidence type="ECO:0000313" key="2">
    <source>
        <dbReference type="Proteomes" id="UP000240226"/>
    </source>
</evidence>
<protein>
    <submittedName>
        <fullName evidence="1">Uncharacterized protein</fullName>
    </submittedName>
</protein>
<evidence type="ECO:0000313" key="1">
    <source>
        <dbReference type="EMBL" id="AVO25855.1"/>
    </source>
</evidence>
<dbReference type="KEGG" id="vg:60322294"/>
<dbReference type="EMBL" id="MG962374">
    <property type="protein sequence ID" value="AVO25855.1"/>
    <property type="molecule type" value="Genomic_DNA"/>
</dbReference>
<accession>A0A2P1JZR6</accession>
<proteinExistence type="predicted"/>
<name>A0A2P1JZR6_9CAUD</name>
<dbReference type="RefSeq" id="YP_009950874.1">
    <property type="nucleotide sequence ID" value="NC_051595.1"/>
</dbReference>
<reference evidence="1 2" key="1">
    <citation type="submission" date="2018-02" db="EMBL/GenBank/DDBJ databases">
        <authorList>
            <person name="Alam S."/>
            <person name="Brenner L."/>
            <person name="Nol-Bernardino P."/>
            <person name="Laskow J."/>
            <person name="Ma X."/>
            <person name="Miikeda A."/>
            <person name="Rojas C."/>
            <person name="Shen J."/>
            <person name="Sukhina A."/>
            <person name="Walas N."/>
            <person name="Wei W."/>
            <person name="Wentworth S."/>
            <person name="Freise A."/>
            <person name="Ibarra X."/>
            <person name="Reddi K."/>
            <person name="Moberg-Parker J."/>
            <person name="Garlena R.A."/>
            <person name="Russell D.A."/>
            <person name="Pope W.H."/>
            <person name="Jacobs-Sera D."/>
            <person name="Hendrix R.W."/>
            <person name="Hatfull G.F."/>
        </authorList>
    </citation>
    <scope>NUCLEOTIDE SEQUENCE [LARGE SCALE GENOMIC DNA]</scope>
</reference>